<dbReference type="SMART" id="SM00919">
    <property type="entry name" value="Malic_M"/>
    <property type="match status" value="1"/>
</dbReference>
<keyword evidence="4" id="KW-0520">NAD</keyword>
<dbReference type="Gene3D" id="3.40.50.720">
    <property type="entry name" value="NAD(P)-binding Rossmann-like Domain"/>
    <property type="match status" value="1"/>
</dbReference>
<dbReference type="OMA" id="RFAHDHP"/>
<dbReference type="InterPro" id="IPR037062">
    <property type="entry name" value="Malic_N_dom_sf"/>
</dbReference>
<dbReference type="Pfam" id="PF03949">
    <property type="entry name" value="Malic_M"/>
    <property type="match status" value="1"/>
</dbReference>
<evidence type="ECO:0000313" key="12">
    <source>
        <dbReference type="Proteomes" id="UP000193685"/>
    </source>
</evidence>
<keyword evidence="12" id="KW-1185">Reference proteome</keyword>
<organism evidence="11 12">
    <name type="scientific">Protomyces lactucae-debilis</name>
    <dbReference type="NCBI Taxonomy" id="2754530"/>
    <lineage>
        <taxon>Eukaryota</taxon>
        <taxon>Fungi</taxon>
        <taxon>Dikarya</taxon>
        <taxon>Ascomycota</taxon>
        <taxon>Taphrinomycotina</taxon>
        <taxon>Taphrinomycetes</taxon>
        <taxon>Taphrinales</taxon>
        <taxon>Protomycetaceae</taxon>
        <taxon>Protomyces</taxon>
    </lineage>
</organism>
<sequence>MRPFSTRCLPSFLQHPRKVRYYSTAAKGTPIKHDANTTSSSTSTEMSNLKSVQLLRKDSGMVTDSAEVASKGIKRLQLPVGLKGFRLLYHPLYNKDTAFTPQERLDLEIEGLLPKTYLNIDQQVDLELERLRSKSEPLEKFIGLSALQDRNETLFYRVVVNNIAECMPIIYTPTVGKACQLYSHIFRRTRGLWITPDDIDRIPEVLKHSPNQDVRLIVVTDNERILGLGDQGCGGMGIPIGKLSLYVSGGGIHPSHTCPISLDVGTNNETLLNDPYYAGYRHKRLRGEAYNDFIEAFVTAVQQVWPRALLQWEDFHKNTAFDNLEKYRNRLPSFNDDIQGTACVSLGGILAALTNLNTTLEDQRIVFLGTGTAGVGISDLCRLGFERAGISEAEIAKKMVFLDSKGLLYHSRGNFKGDPQKTQVALQQREMDFYGFTGDADLVEVIKRVKPTILVGTTAVGGSFKEEAIREMAKHCDRPVILPLSNPTSLAECTAQEAIEWTDGKGIVASGSPFDPVEHKGKTHIIGQANNVFCFPGVGLGCIVSNTRIVTDSMFLVAADAMAECVSAERFKTGSIFPPTPELRKVSAHIAKAVVREAMRLRYGRIMKDEEVERAVEDEMWDPAYTSYEKPVDVKL</sequence>
<feature type="domain" description="Malic enzyme N-terminal" evidence="10">
    <location>
        <begin position="148"/>
        <end position="328"/>
    </location>
</feature>
<accession>A0A1Y2FVF9</accession>
<keyword evidence="3 7" id="KW-0479">Metal-binding</keyword>
<keyword evidence="8" id="KW-0560">Oxidoreductase</keyword>
<protein>
    <recommendedName>
        <fullName evidence="8">Malic enzyme</fullName>
    </recommendedName>
</protein>
<dbReference type="OrthoDB" id="5365701at2759"/>
<dbReference type="SUPFAM" id="SSF51735">
    <property type="entry name" value="NAD(P)-binding Rossmann-fold domains"/>
    <property type="match status" value="1"/>
</dbReference>
<feature type="binding site" evidence="7">
    <location>
        <position position="314"/>
    </location>
    <ligand>
        <name>a divalent metal cation</name>
        <dbReference type="ChEBI" id="CHEBI:60240"/>
    </ligand>
</feature>
<comment type="cofactor">
    <cofactor evidence="7">
        <name>Mg(2+)</name>
        <dbReference type="ChEBI" id="CHEBI:18420"/>
    </cofactor>
    <cofactor evidence="7">
        <name>Mn(2+)</name>
        <dbReference type="ChEBI" id="CHEBI:29035"/>
    </cofactor>
    <text evidence="7">Divalent metal cations. Prefers magnesium or manganese.</text>
</comment>
<name>A0A1Y2FVF9_PROLT</name>
<dbReference type="PRINTS" id="PR00072">
    <property type="entry name" value="MALOXRDTASE"/>
</dbReference>
<comment type="similarity">
    <text evidence="2 8">Belongs to the malic enzymes family.</text>
</comment>
<dbReference type="RefSeq" id="XP_040728052.1">
    <property type="nucleotide sequence ID" value="XM_040868370.1"/>
</dbReference>
<dbReference type="Pfam" id="PF00390">
    <property type="entry name" value="malic"/>
    <property type="match status" value="1"/>
</dbReference>
<evidence type="ECO:0000256" key="6">
    <source>
        <dbReference type="PIRSR" id="PIRSR000106-2"/>
    </source>
</evidence>
<feature type="binding site" evidence="7">
    <location>
        <position position="337"/>
    </location>
    <ligand>
        <name>a divalent metal cation</name>
        <dbReference type="ChEBI" id="CHEBI:60240"/>
    </ligand>
</feature>
<dbReference type="InterPro" id="IPR012302">
    <property type="entry name" value="Malic_NAD-bd"/>
</dbReference>
<dbReference type="InterPro" id="IPR012301">
    <property type="entry name" value="Malic_N_dom"/>
</dbReference>
<dbReference type="GO" id="GO:0016616">
    <property type="term" value="F:oxidoreductase activity, acting on the CH-OH group of donors, NAD or NADP as acceptor"/>
    <property type="evidence" value="ECO:0007669"/>
    <property type="project" value="InterPro"/>
</dbReference>
<dbReference type="Gene3D" id="3.40.50.10380">
    <property type="entry name" value="Malic enzyme, N-terminal domain"/>
    <property type="match status" value="1"/>
</dbReference>
<dbReference type="PANTHER" id="PTHR23406:SF34">
    <property type="entry name" value="NAD-DEPENDENT MALIC ENZYME, MITOCHONDRIAL"/>
    <property type="match status" value="1"/>
</dbReference>
<dbReference type="InterPro" id="IPR046346">
    <property type="entry name" value="Aminoacid_DH-like_N_sf"/>
</dbReference>
<comment type="cofactor">
    <cofactor evidence="1">
        <name>Mn(2+)</name>
        <dbReference type="ChEBI" id="CHEBI:29035"/>
    </cofactor>
</comment>
<proteinExistence type="inferred from homology"/>
<feature type="binding site" evidence="6">
    <location>
        <position position="224"/>
    </location>
    <ligand>
        <name>(S)-malate</name>
        <dbReference type="ChEBI" id="CHEBI:15589"/>
    </ligand>
</feature>
<dbReference type="InterPro" id="IPR001891">
    <property type="entry name" value="Malic_OxRdtase"/>
</dbReference>
<dbReference type="STRING" id="56484.A0A1Y2FVF9"/>
<feature type="binding site" evidence="6">
    <location>
        <position position="486"/>
    </location>
    <ligand>
        <name>(S)-malate</name>
        <dbReference type="ChEBI" id="CHEBI:15589"/>
    </ligand>
</feature>
<dbReference type="GO" id="GO:0051287">
    <property type="term" value="F:NAD binding"/>
    <property type="evidence" value="ECO:0007669"/>
    <property type="project" value="InterPro"/>
</dbReference>
<evidence type="ECO:0000256" key="8">
    <source>
        <dbReference type="RuleBase" id="RU003426"/>
    </source>
</evidence>
<dbReference type="GO" id="GO:0046872">
    <property type="term" value="F:metal ion binding"/>
    <property type="evidence" value="ECO:0007669"/>
    <property type="project" value="UniProtKB-KW"/>
</dbReference>
<feature type="active site" description="Proton donor" evidence="5">
    <location>
        <position position="171"/>
    </location>
</feature>
<dbReference type="NCBIfam" id="NF010052">
    <property type="entry name" value="PRK13529.1"/>
    <property type="match status" value="1"/>
</dbReference>
<evidence type="ECO:0000313" key="11">
    <source>
        <dbReference type="EMBL" id="ORY87557.1"/>
    </source>
</evidence>
<dbReference type="Proteomes" id="UP000193685">
    <property type="component" value="Unassembled WGS sequence"/>
</dbReference>
<dbReference type="GeneID" id="63784969"/>
<dbReference type="EMBL" id="MCFI01000001">
    <property type="protein sequence ID" value="ORY87557.1"/>
    <property type="molecule type" value="Genomic_DNA"/>
</dbReference>
<dbReference type="PROSITE" id="PS00331">
    <property type="entry name" value="MALIC_ENZYMES"/>
    <property type="match status" value="1"/>
</dbReference>
<dbReference type="InterPro" id="IPR036291">
    <property type="entry name" value="NAD(P)-bd_dom_sf"/>
</dbReference>
<gene>
    <name evidence="11" type="ORF">BCR37DRAFT_375411</name>
</gene>
<dbReference type="SMART" id="SM01274">
    <property type="entry name" value="malic"/>
    <property type="match status" value="1"/>
</dbReference>
<evidence type="ECO:0000256" key="4">
    <source>
        <dbReference type="ARBA" id="ARBA00023027"/>
    </source>
</evidence>
<dbReference type="InterPro" id="IPR015884">
    <property type="entry name" value="Malic_enzyme_CS"/>
</dbReference>
<feature type="binding site" evidence="7">
    <location>
        <position position="313"/>
    </location>
    <ligand>
        <name>a divalent metal cation</name>
        <dbReference type="ChEBI" id="CHEBI:60240"/>
    </ligand>
</feature>
<dbReference type="AlphaFoldDB" id="A0A1Y2FVF9"/>
<dbReference type="PIRSF" id="PIRSF000106">
    <property type="entry name" value="ME"/>
    <property type="match status" value="1"/>
</dbReference>
<evidence type="ECO:0000256" key="1">
    <source>
        <dbReference type="ARBA" id="ARBA00001936"/>
    </source>
</evidence>
<evidence type="ECO:0000259" key="9">
    <source>
        <dbReference type="SMART" id="SM00919"/>
    </source>
</evidence>
<evidence type="ECO:0000256" key="2">
    <source>
        <dbReference type="ARBA" id="ARBA00008785"/>
    </source>
</evidence>
<reference evidence="11 12" key="1">
    <citation type="submission" date="2016-07" db="EMBL/GenBank/DDBJ databases">
        <title>Pervasive Adenine N6-methylation of Active Genes in Fungi.</title>
        <authorList>
            <consortium name="DOE Joint Genome Institute"/>
            <person name="Mondo S.J."/>
            <person name="Dannebaum R.O."/>
            <person name="Kuo R.C."/>
            <person name="Labutti K."/>
            <person name="Haridas S."/>
            <person name="Kuo A."/>
            <person name="Salamov A."/>
            <person name="Ahrendt S.R."/>
            <person name="Lipzen A."/>
            <person name="Sullivan W."/>
            <person name="Andreopoulos W.B."/>
            <person name="Clum A."/>
            <person name="Lindquist E."/>
            <person name="Daum C."/>
            <person name="Ramamoorthy G.K."/>
            <person name="Gryganskyi A."/>
            <person name="Culley D."/>
            <person name="Magnuson J.K."/>
            <person name="James T.Y."/>
            <person name="O'Malley M.A."/>
            <person name="Stajich J.E."/>
            <person name="Spatafora J.W."/>
            <person name="Visel A."/>
            <person name="Grigoriev I.V."/>
        </authorList>
    </citation>
    <scope>NUCLEOTIDE SEQUENCE [LARGE SCALE GENOMIC DNA]</scope>
    <source>
        <strain evidence="11 12">12-1054</strain>
    </source>
</reference>
<evidence type="ECO:0000259" key="10">
    <source>
        <dbReference type="SMART" id="SM01274"/>
    </source>
</evidence>
<evidence type="ECO:0000256" key="5">
    <source>
        <dbReference type="PIRSR" id="PIRSR000106-1"/>
    </source>
</evidence>
<dbReference type="FunFam" id="3.40.50.720:FF:000182">
    <property type="entry name" value="NAD-dependent malic enzyme"/>
    <property type="match status" value="1"/>
</dbReference>
<comment type="caution">
    <text evidence="11">The sequence shown here is derived from an EMBL/GenBank/DDBJ whole genome shotgun (WGS) entry which is preliminary data.</text>
</comment>
<feature type="binding site" evidence="6">
    <location>
        <position position="530"/>
    </location>
    <ligand>
        <name>(S)-malate</name>
        <dbReference type="ChEBI" id="CHEBI:15589"/>
    </ligand>
</feature>
<dbReference type="GO" id="GO:0004470">
    <property type="term" value="F:malic enzyme activity"/>
    <property type="evidence" value="ECO:0007669"/>
    <property type="project" value="InterPro"/>
</dbReference>
<evidence type="ECO:0000256" key="3">
    <source>
        <dbReference type="ARBA" id="ARBA00022723"/>
    </source>
</evidence>
<feature type="domain" description="Malic enzyme NAD-binding" evidence="9">
    <location>
        <begin position="338"/>
        <end position="599"/>
    </location>
</feature>
<dbReference type="PANTHER" id="PTHR23406">
    <property type="entry name" value="MALIC ENZYME-RELATED"/>
    <property type="match status" value="1"/>
</dbReference>
<dbReference type="SUPFAM" id="SSF53223">
    <property type="entry name" value="Aminoacid dehydrogenase-like, N-terminal domain"/>
    <property type="match status" value="1"/>
</dbReference>
<dbReference type="GO" id="GO:0006108">
    <property type="term" value="P:malate metabolic process"/>
    <property type="evidence" value="ECO:0007669"/>
    <property type="project" value="TreeGrafter"/>
</dbReference>
<dbReference type="CDD" id="cd05312">
    <property type="entry name" value="NAD_bind_1_malic_enz"/>
    <property type="match status" value="1"/>
</dbReference>
<evidence type="ECO:0000256" key="7">
    <source>
        <dbReference type="PIRSR" id="PIRSR000106-3"/>
    </source>
</evidence>
<feature type="active site" description="Proton acceptor" evidence="5">
    <location>
        <position position="242"/>
    </location>
</feature>